<reference evidence="1" key="1">
    <citation type="submission" date="2021-01" db="EMBL/GenBank/DDBJ databases">
        <authorList>
            <person name="Corre E."/>
            <person name="Pelletier E."/>
            <person name="Niang G."/>
            <person name="Scheremetjew M."/>
            <person name="Finn R."/>
            <person name="Kale V."/>
            <person name="Holt S."/>
            <person name="Cochrane G."/>
            <person name="Meng A."/>
            <person name="Brown T."/>
            <person name="Cohen L."/>
        </authorList>
    </citation>
    <scope>NUCLEOTIDE SEQUENCE</scope>
    <source>
        <strain evidence="1">CCAP 955/1</strain>
    </source>
</reference>
<sequence length="206" mass="21559">MRRGSAGPREELDGAALLGLPGWQHIRLDVGVILFRGHGVAEIGTTTGRAAAGVAVCPEQPGHQDAIGPVDAGGRGRGVGAGLRAGGKSLSVVRVFVPPSLCCRQSVRHTRTKDGFLSVVGHCDIVEAMHMTSGSVPKQEVRPTHRSNVSSLACANLLCLCFLPDSRLHHSPSLCAGCGLQLGSSKVGVCSHMFRARFCFCLKIAC</sequence>
<gene>
    <name evidence="1" type="ORF">SELO1098_LOCUS28276</name>
</gene>
<proteinExistence type="predicted"/>
<protein>
    <submittedName>
        <fullName evidence="1">Uncharacterized protein</fullName>
    </submittedName>
</protein>
<evidence type="ECO:0000313" key="1">
    <source>
        <dbReference type="EMBL" id="CAE0299422.1"/>
    </source>
</evidence>
<accession>A0A7S3ME53</accession>
<name>A0A7S3ME53_9STRA</name>
<organism evidence="1">
    <name type="scientific">Spumella elongata</name>
    <dbReference type="NCBI Taxonomy" id="89044"/>
    <lineage>
        <taxon>Eukaryota</taxon>
        <taxon>Sar</taxon>
        <taxon>Stramenopiles</taxon>
        <taxon>Ochrophyta</taxon>
        <taxon>Chrysophyceae</taxon>
        <taxon>Chromulinales</taxon>
        <taxon>Chromulinaceae</taxon>
        <taxon>Spumella</taxon>
    </lineage>
</organism>
<dbReference type="AlphaFoldDB" id="A0A7S3ME53"/>
<dbReference type="EMBL" id="HBIC01055042">
    <property type="protein sequence ID" value="CAE0299422.1"/>
    <property type="molecule type" value="Transcribed_RNA"/>
</dbReference>